<dbReference type="SUPFAM" id="SSF48013">
    <property type="entry name" value="NusB-like"/>
    <property type="match status" value="1"/>
</dbReference>
<comment type="caution">
    <text evidence="8">The sequence shown here is derived from an EMBL/GenBank/DDBJ whole genome shotgun (WGS) entry which is preliminary data.</text>
</comment>
<accession>A0AAE3KC89</accession>
<keyword evidence="4 6" id="KW-0805">Transcription regulation</keyword>
<dbReference type="RefSeq" id="WP_253483269.1">
    <property type="nucleotide sequence ID" value="NZ_JALJXV010000010.1"/>
</dbReference>
<dbReference type="GO" id="GO:0006353">
    <property type="term" value="P:DNA-templated transcription termination"/>
    <property type="evidence" value="ECO:0007669"/>
    <property type="project" value="UniProtKB-UniRule"/>
</dbReference>
<keyword evidence="2 6" id="KW-0889">Transcription antitermination</keyword>
<organism evidence="8 9">
    <name type="scientific">Natronocella acetinitrilica</name>
    <dbReference type="NCBI Taxonomy" id="414046"/>
    <lineage>
        <taxon>Bacteria</taxon>
        <taxon>Pseudomonadati</taxon>
        <taxon>Pseudomonadota</taxon>
        <taxon>Gammaproteobacteria</taxon>
        <taxon>Chromatiales</taxon>
        <taxon>Ectothiorhodospiraceae</taxon>
        <taxon>Natronocella</taxon>
    </lineage>
</organism>
<evidence type="ECO:0000256" key="1">
    <source>
        <dbReference type="ARBA" id="ARBA00005952"/>
    </source>
</evidence>
<reference evidence="8" key="1">
    <citation type="submission" date="2022-03" db="EMBL/GenBank/DDBJ databases">
        <title>Genomic Encyclopedia of Type Strains, Phase III (KMG-III): the genomes of soil and plant-associated and newly described type strains.</title>
        <authorList>
            <person name="Whitman W."/>
        </authorList>
    </citation>
    <scope>NUCLEOTIDE SEQUENCE</scope>
    <source>
        <strain evidence="8">ANL 6-2</strain>
    </source>
</reference>
<dbReference type="InterPro" id="IPR006027">
    <property type="entry name" value="NusB_RsmB_TIM44"/>
</dbReference>
<comment type="similarity">
    <text evidence="1 6">Belongs to the NusB family.</text>
</comment>
<dbReference type="AlphaFoldDB" id="A0AAE3KC89"/>
<dbReference type="HAMAP" id="MF_00073">
    <property type="entry name" value="NusB"/>
    <property type="match status" value="1"/>
</dbReference>
<keyword evidence="5 6" id="KW-0804">Transcription</keyword>
<comment type="function">
    <text evidence="6">Involved in transcription antitermination. Required for transcription of ribosomal RNA (rRNA) genes. Binds specifically to the boxA antiterminator sequence of the ribosomal RNA (rrn) operons.</text>
</comment>
<dbReference type="GO" id="GO:0005829">
    <property type="term" value="C:cytosol"/>
    <property type="evidence" value="ECO:0007669"/>
    <property type="project" value="TreeGrafter"/>
</dbReference>
<dbReference type="PANTHER" id="PTHR11078:SF3">
    <property type="entry name" value="ANTITERMINATION NUSB DOMAIN-CONTAINING PROTEIN"/>
    <property type="match status" value="1"/>
</dbReference>
<evidence type="ECO:0000259" key="7">
    <source>
        <dbReference type="Pfam" id="PF01029"/>
    </source>
</evidence>
<keyword evidence="9" id="KW-1185">Reference proteome</keyword>
<evidence type="ECO:0000256" key="4">
    <source>
        <dbReference type="ARBA" id="ARBA00023015"/>
    </source>
</evidence>
<dbReference type="InterPro" id="IPR011605">
    <property type="entry name" value="NusB_fam"/>
</dbReference>
<evidence type="ECO:0000256" key="5">
    <source>
        <dbReference type="ARBA" id="ARBA00023163"/>
    </source>
</evidence>
<name>A0AAE3KC89_9GAMM</name>
<protein>
    <recommendedName>
        <fullName evidence="6">Transcription antitermination protein NusB</fullName>
    </recommendedName>
    <alternativeName>
        <fullName evidence="6">Antitermination factor NusB</fullName>
    </alternativeName>
</protein>
<dbReference type="GO" id="GO:0003723">
    <property type="term" value="F:RNA binding"/>
    <property type="evidence" value="ECO:0007669"/>
    <property type="project" value="UniProtKB-UniRule"/>
</dbReference>
<dbReference type="InterPro" id="IPR035926">
    <property type="entry name" value="NusB-like_sf"/>
</dbReference>
<dbReference type="NCBIfam" id="TIGR01951">
    <property type="entry name" value="nusB"/>
    <property type="match status" value="1"/>
</dbReference>
<evidence type="ECO:0000313" key="8">
    <source>
        <dbReference type="EMBL" id="MCP1676610.1"/>
    </source>
</evidence>
<dbReference type="Gene3D" id="1.10.940.10">
    <property type="entry name" value="NusB-like"/>
    <property type="match status" value="1"/>
</dbReference>
<evidence type="ECO:0000256" key="6">
    <source>
        <dbReference type="HAMAP-Rule" id="MF_00073"/>
    </source>
</evidence>
<dbReference type="Proteomes" id="UP001205843">
    <property type="component" value="Unassembled WGS sequence"/>
</dbReference>
<dbReference type="GO" id="GO:0031564">
    <property type="term" value="P:transcription antitermination"/>
    <property type="evidence" value="ECO:0007669"/>
    <property type="project" value="UniProtKB-KW"/>
</dbReference>
<dbReference type="PANTHER" id="PTHR11078">
    <property type="entry name" value="N UTILIZATION SUBSTANCE PROTEIN B-RELATED"/>
    <property type="match status" value="1"/>
</dbReference>
<sequence>MARNRQTLGKARSRARERALQALYQWQHTGQSGADIERQFLPEAADAGDSEALDPDRDTELEDALDMSDTDIALFRELLHGVLDRMEDWDERIAPHLDRAIRSLDPTERLILRLGAFELSERIDVPYRVVINEYVELAKRFGGQDGYKYINGVLDKVARGFPLREAEIAARGRSAP</sequence>
<dbReference type="EMBL" id="JALJXV010000010">
    <property type="protein sequence ID" value="MCP1676610.1"/>
    <property type="molecule type" value="Genomic_DNA"/>
</dbReference>
<evidence type="ECO:0000256" key="2">
    <source>
        <dbReference type="ARBA" id="ARBA00022814"/>
    </source>
</evidence>
<proteinExistence type="inferred from homology"/>
<feature type="domain" description="NusB/RsmB/TIM44" evidence="7">
    <location>
        <begin position="14"/>
        <end position="159"/>
    </location>
</feature>
<dbReference type="Pfam" id="PF01029">
    <property type="entry name" value="NusB"/>
    <property type="match status" value="1"/>
</dbReference>
<evidence type="ECO:0000256" key="3">
    <source>
        <dbReference type="ARBA" id="ARBA00022884"/>
    </source>
</evidence>
<gene>
    <name evidence="6" type="primary">nusB</name>
    <name evidence="8" type="ORF">J2T57_003781</name>
</gene>
<evidence type="ECO:0000313" key="9">
    <source>
        <dbReference type="Proteomes" id="UP001205843"/>
    </source>
</evidence>
<keyword evidence="3 6" id="KW-0694">RNA-binding</keyword>